<comment type="similarity">
    <text evidence="2">Belongs to the bacterial solute-binding protein 1 family.</text>
</comment>
<evidence type="ECO:0000313" key="7">
    <source>
        <dbReference type="Proteomes" id="UP000266340"/>
    </source>
</evidence>
<dbReference type="GO" id="GO:0030313">
    <property type="term" value="C:cell envelope"/>
    <property type="evidence" value="ECO:0007669"/>
    <property type="project" value="UniProtKB-SubCell"/>
</dbReference>
<keyword evidence="4" id="KW-0732">Signal</keyword>
<dbReference type="OrthoDB" id="9795467at2"/>
<dbReference type="SUPFAM" id="SSF53850">
    <property type="entry name" value="Periplasmic binding protein-like II"/>
    <property type="match status" value="1"/>
</dbReference>
<dbReference type="InterPro" id="IPR006059">
    <property type="entry name" value="SBP"/>
</dbReference>
<sequence>MGGRFLACVLIMVTVSLSGCSVLSTHKDKDQVEGTLTVLYYNETLFAEDYGKRLKAEFPELEVKVVPTEDLMTQGSGYIPSILERIDKEKPDLFGLWSPLFDELANSNKLYDLDLLEGVGDVAQSFDSEFMAWIRGKAAGKLYGLPPAFQSMVLYYNKDIFDRYRVEYPRDRMSWEDVMQLANQIYSRSDPKSPVYGYAHYGDELYPLIETIGQTVSLNAVDARGKNVTIDSESWRKVFELVLNAYQTGGIYRPPERQDGNTASDSVSSHPFIQGKAAMAFGGSYLIPMLEQSWNSPSEQQLAKNWAVVTAPVDPRNPNRTFFASPSTLFAIRADTPNQSLAAAVLKYIVSENAIRSKSLTRDSMPIREDLLRDNDNRHLSSFYELTPADPPVRNAPDRFYATMSSLAEDAIQQVLQNKMSLDEALDRLQKNAQEQLDLANAQDR</sequence>
<evidence type="ECO:0000256" key="5">
    <source>
        <dbReference type="SAM" id="Coils"/>
    </source>
</evidence>
<evidence type="ECO:0000256" key="1">
    <source>
        <dbReference type="ARBA" id="ARBA00004196"/>
    </source>
</evidence>
<dbReference type="Gene3D" id="3.40.190.10">
    <property type="entry name" value="Periplasmic binding protein-like II"/>
    <property type="match status" value="1"/>
</dbReference>
<dbReference type="Pfam" id="PF13416">
    <property type="entry name" value="SBP_bac_8"/>
    <property type="match status" value="1"/>
</dbReference>
<evidence type="ECO:0000313" key="6">
    <source>
        <dbReference type="EMBL" id="RIE05234.1"/>
    </source>
</evidence>
<protein>
    <submittedName>
        <fullName evidence="6">Extracellular solute-binding protein</fullName>
    </submittedName>
</protein>
<reference evidence="6 7" key="1">
    <citation type="submission" date="2018-09" db="EMBL/GenBank/DDBJ databases">
        <title>Cohnella cavernae sp. nov., isolated from a karst cave.</title>
        <authorList>
            <person name="Zhu H."/>
        </authorList>
    </citation>
    <scope>NUCLEOTIDE SEQUENCE [LARGE SCALE GENOMIC DNA]</scope>
    <source>
        <strain evidence="6 7">K2E09-144</strain>
    </source>
</reference>
<name>A0A398D2D7_9BACL</name>
<evidence type="ECO:0000256" key="3">
    <source>
        <dbReference type="ARBA" id="ARBA00022448"/>
    </source>
</evidence>
<comment type="caution">
    <text evidence="6">The sequence shown here is derived from an EMBL/GenBank/DDBJ whole genome shotgun (WGS) entry which is preliminary data.</text>
</comment>
<keyword evidence="7" id="KW-1185">Reference proteome</keyword>
<dbReference type="PANTHER" id="PTHR43649">
    <property type="entry name" value="ARABINOSE-BINDING PROTEIN-RELATED"/>
    <property type="match status" value="1"/>
</dbReference>
<dbReference type="EMBL" id="QXJM01000014">
    <property type="protein sequence ID" value="RIE05234.1"/>
    <property type="molecule type" value="Genomic_DNA"/>
</dbReference>
<evidence type="ECO:0000256" key="4">
    <source>
        <dbReference type="ARBA" id="ARBA00022729"/>
    </source>
</evidence>
<accession>A0A398D2D7</accession>
<keyword evidence="5" id="KW-0175">Coiled coil</keyword>
<dbReference type="Proteomes" id="UP000266340">
    <property type="component" value="Unassembled WGS sequence"/>
</dbReference>
<dbReference type="AlphaFoldDB" id="A0A398D2D7"/>
<dbReference type="PROSITE" id="PS51257">
    <property type="entry name" value="PROKAR_LIPOPROTEIN"/>
    <property type="match status" value="1"/>
</dbReference>
<proteinExistence type="inferred from homology"/>
<gene>
    <name evidence="6" type="ORF">D3H35_01555</name>
</gene>
<keyword evidence="3" id="KW-0813">Transport</keyword>
<feature type="coiled-coil region" evidence="5">
    <location>
        <begin position="412"/>
        <end position="439"/>
    </location>
</feature>
<dbReference type="PANTHER" id="PTHR43649:SF31">
    <property type="entry name" value="SN-GLYCEROL-3-PHOSPHATE-BINDING PERIPLASMIC PROTEIN UGPB"/>
    <property type="match status" value="1"/>
</dbReference>
<dbReference type="RefSeq" id="WP_119147466.1">
    <property type="nucleotide sequence ID" value="NZ_JBHSOV010000005.1"/>
</dbReference>
<dbReference type="InterPro" id="IPR050490">
    <property type="entry name" value="Bact_solute-bd_prot1"/>
</dbReference>
<organism evidence="6 7">
    <name type="scientific">Cohnella faecalis</name>
    <dbReference type="NCBI Taxonomy" id="2315694"/>
    <lineage>
        <taxon>Bacteria</taxon>
        <taxon>Bacillati</taxon>
        <taxon>Bacillota</taxon>
        <taxon>Bacilli</taxon>
        <taxon>Bacillales</taxon>
        <taxon>Paenibacillaceae</taxon>
        <taxon>Cohnella</taxon>
    </lineage>
</organism>
<evidence type="ECO:0000256" key="2">
    <source>
        <dbReference type="ARBA" id="ARBA00008520"/>
    </source>
</evidence>
<comment type="subcellular location">
    <subcellularLocation>
        <location evidence="1">Cell envelope</location>
    </subcellularLocation>
</comment>